<accession>A0AAW2AID9</accession>
<evidence type="ECO:0000313" key="2">
    <source>
        <dbReference type="Proteomes" id="UP001479290"/>
    </source>
</evidence>
<feature type="non-terminal residue" evidence="1">
    <location>
        <position position="150"/>
    </location>
</feature>
<keyword evidence="2" id="KW-1185">Reference proteome</keyword>
<reference evidence="1 2" key="1">
    <citation type="submission" date="2024-05" db="EMBL/GenBank/DDBJ databases">
        <title>A high-quality chromosomal-level genome assembly of Topmouth culter (Culter alburnus).</title>
        <authorList>
            <person name="Zhao H."/>
        </authorList>
    </citation>
    <scope>NUCLEOTIDE SEQUENCE [LARGE SCALE GENOMIC DNA]</scope>
    <source>
        <strain evidence="1">CATC2023</strain>
        <tissue evidence="1">Muscle</tissue>
    </source>
</reference>
<comment type="caution">
    <text evidence="1">The sequence shown here is derived from an EMBL/GenBank/DDBJ whole genome shotgun (WGS) entry which is preliminary data.</text>
</comment>
<gene>
    <name evidence="1" type="ORF">ABG768_023910</name>
</gene>
<organism evidence="1 2">
    <name type="scientific">Culter alburnus</name>
    <name type="common">Topmouth culter</name>
    <dbReference type="NCBI Taxonomy" id="194366"/>
    <lineage>
        <taxon>Eukaryota</taxon>
        <taxon>Metazoa</taxon>
        <taxon>Chordata</taxon>
        <taxon>Craniata</taxon>
        <taxon>Vertebrata</taxon>
        <taxon>Euteleostomi</taxon>
        <taxon>Actinopterygii</taxon>
        <taxon>Neopterygii</taxon>
        <taxon>Teleostei</taxon>
        <taxon>Ostariophysi</taxon>
        <taxon>Cypriniformes</taxon>
        <taxon>Xenocyprididae</taxon>
        <taxon>Xenocypridinae</taxon>
        <taxon>Culter</taxon>
    </lineage>
</organism>
<evidence type="ECO:0000313" key="1">
    <source>
        <dbReference type="EMBL" id="KAK9973167.1"/>
    </source>
</evidence>
<dbReference type="Proteomes" id="UP001479290">
    <property type="component" value="Unassembled WGS sequence"/>
</dbReference>
<dbReference type="Gene3D" id="3.30.930.10">
    <property type="entry name" value="Bira Bifunctional Protein, Domain 2"/>
    <property type="match status" value="1"/>
</dbReference>
<sequence>MFLHYIRRRLQFLKEKFPLYHRNISKCITRDDSSVETSLLMKLCAERYYISSEAFHSRSCTYGPLGTELKKNIIEQWTSAIRSRAYVFGINTSVLSRTCKEPVRIVDLRTLKEVLNQDSSTKEEASQKIHKLLKDTASFRTSLFQGECRP</sequence>
<dbReference type="SUPFAM" id="SSF55681">
    <property type="entry name" value="Class II aaRS and biotin synthetases"/>
    <property type="match status" value="1"/>
</dbReference>
<proteinExistence type="predicted"/>
<dbReference type="EMBL" id="JAWDJR010000006">
    <property type="protein sequence ID" value="KAK9973167.1"/>
    <property type="molecule type" value="Genomic_DNA"/>
</dbReference>
<dbReference type="InterPro" id="IPR045864">
    <property type="entry name" value="aa-tRNA-synth_II/BPL/LPL"/>
</dbReference>
<name>A0AAW2AID9_CULAL</name>
<protein>
    <submittedName>
        <fullName evidence="1">Uncharacterized protein</fullName>
    </submittedName>
</protein>
<dbReference type="AlphaFoldDB" id="A0AAW2AID9"/>